<name>A0ABQ9F4A0_TEGGR</name>
<dbReference type="PANTHER" id="PTHR22906">
    <property type="entry name" value="PROPERDIN"/>
    <property type="match status" value="1"/>
</dbReference>
<protein>
    <submittedName>
        <fullName evidence="5">Uncharacterized protein</fullName>
    </submittedName>
</protein>
<dbReference type="SMART" id="SM00192">
    <property type="entry name" value="LDLa"/>
    <property type="match status" value="2"/>
</dbReference>
<dbReference type="Gene3D" id="4.10.400.10">
    <property type="entry name" value="Low-density Lipoprotein Receptor"/>
    <property type="match status" value="2"/>
</dbReference>
<evidence type="ECO:0000256" key="1">
    <source>
        <dbReference type="ARBA" id="ARBA00022536"/>
    </source>
</evidence>
<dbReference type="Pfam" id="PF00090">
    <property type="entry name" value="TSP_1"/>
    <property type="match status" value="6"/>
</dbReference>
<keyword evidence="6" id="KW-1185">Reference proteome</keyword>
<accession>A0ABQ9F4A0</accession>
<dbReference type="InterPro" id="IPR052065">
    <property type="entry name" value="Compl_asym_regulator"/>
</dbReference>
<evidence type="ECO:0000313" key="6">
    <source>
        <dbReference type="Proteomes" id="UP001217089"/>
    </source>
</evidence>
<dbReference type="Pfam" id="PF00057">
    <property type="entry name" value="Ldl_recept_a"/>
    <property type="match status" value="2"/>
</dbReference>
<keyword evidence="3" id="KW-1015">Disulfide bond</keyword>
<dbReference type="PRINTS" id="PR00261">
    <property type="entry name" value="LDLRECEPTOR"/>
</dbReference>
<keyword evidence="1" id="KW-0245">EGF-like domain</keyword>
<dbReference type="PROSITE" id="PS50092">
    <property type="entry name" value="TSP1"/>
    <property type="match status" value="6"/>
</dbReference>
<dbReference type="EMBL" id="JARBDR010000440">
    <property type="protein sequence ID" value="KAJ8312198.1"/>
    <property type="molecule type" value="Genomic_DNA"/>
</dbReference>
<dbReference type="SUPFAM" id="SSF82895">
    <property type="entry name" value="TSP-1 type 1 repeat"/>
    <property type="match status" value="6"/>
</dbReference>
<comment type="caution">
    <text evidence="4">Lacks conserved residue(s) required for the propagation of feature annotation.</text>
</comment>
<dbReference type="InterPro" id="IPR036383">
    <property type="entry name" value="TSP1_rpt_sf"/>
</dbReference>
<dbReference type="SUPFAM" id="SSF57424">
    <property type="entry name" value="LDL receptor-like module"/>
    <property type="match status" value="2"/>
</dbReference>
<dbReference type="SMART" id="SM00209">
    <property type="entry name" value="TSP1"/>
    <property type="match status" value="6"/>
</dbReference>
<gene>
    <name evidence="5" type="ORF">KUTeg_009571</name>
</gene>
<comment type="caution">
    <text evidence="5">The sequence shown here is derived from an EMBL/GenBank/DDBJ whole genome shotgun (WGS) entry which is preliminary data.</text>
</comment>
<organism evidence="5 6">
    <name type="scientific">Tegillarca granosa</name>
    <name type="common">Malaysian cockle</name>
    <name type="synonym">Anadara granosa</name>
    <dbReference type="NCBI Taxonomy" id="220873"/>
    <lineage>
        <taxon>Eukaryota</taxon>
        <taxon>Metazoa</taxon>
        <taxon>Spiralia</taxon>
        <taxon>Lophotrochozoa</taxon>
        <taxon>Mollusca</taxon>
        <taxon>Bivalvia</taxon>
        <taxon>Autobranchia</taxon>
        <taxon>Pteriomorphia</taxon>
        <taxon>Arcoida</taxon>
        <taxon>Arcoidea</taxon>
        <taxon>Arcidae</taxon>
        <taxon>Tegillarca</taxon>
    </lineage>
</organism>
<dbReference type="CDD" id="cd00112">
    <property type="entry name" value="LDLa"/>
    <property type="match status" value="2"/>
</dbReference>
<dbReference type="PANTHER" id="PTHR22906:SF21">
    <property type="entry name" value="SEMA DOMAIN-CONTAINING PROTEIN"/>
    <property type="match status" value="1"/>
</dbReference>
<dbReference type="InterPro" id="IPR002172">
    <property type="entry name" value="LDrepeatLR_classA_rpt"/>
</dbReference>
<proteinExistence type="predicted"/>
<dbReference type="PROSITE" id="PS50068">
    <property type="entry name" value="LDLRA_2"/>
    <property type="match status" value="2"/>
</dbReference>
<evidence type="ECO:0000256" key="4">
    <source>
        <dbReference type="PROSITE-ProRule" id="PRU00124"/>
    </source>
</evidence>
<dbReference type="InterPro" id="IPR000884">
    <property type="entry name" value="TSP1_rpt"/>
</dbReference>
<keyword evidence="2" id="KW-0677">Repeat</keyword>
<dbReference type="Proteomes" id="UP001217089">
    <property type="component" value="Unassembled WGS sequence"/>
</dbReference>
<dbReference type="InterPro" id="IPR036055">
    <property type="entry name" value="LDL_receptor-like_sf"/>
</dbReference>
<reference evidence="5 6" key="1">
    <citation type="submission" date="2022-12" db="EMBL/GenBank/DDBJ databases">
        <title>Chromosome-level genome of Tegillarca granosa.</title>
        <authorList>
            <person name="Kim J."/>
        </authorList>
    </citation>
    <scope>NUCLEOTIDE SEQUENCE [LARGE SCALE GENOMIC DNA]</scope>
    <source>
        <strain evidence="5">Teg-2019</strain>
        <tissue evidence="5">Adductor muscle</tissue>
    </source>
</reference>
<evidence type="ECO:0000313" key="5">
    <source>
        <dbReference type="EMBL" id="KAJ8312198.1"/>
    </source>
</evidence>
<evidence type="ECO:0000256" key="3">
    <source>
        <dbReference type="ARBA" id="ARBA00023157"/>
    </source>
</evidence>
<dbReference type="Gene3D" id="2.20.100.10">
    <property type="entry name" value="Thrombospondin type-1 (TSP1) repeat"/>
    <property type="match status" value="6"/>
</dbReference>
<evidence type="ECO:0000256" key="2">
    <source>
        <dbReference type="ARBA" id="ARBA00022737"/>
    </source>
</evidence>
<sequence>MVLRSKVVVISVVASLDDANQNIFTTKQKASSFLHHRSKRDVNEECREGCFYEEVREVGMSDTQISLNIFSNVYERGCLMYFIDTYKSYMMTYKCSCCISCSSGYYCSNTNTDYSHINNLQIACKRDGGWSNWSNWASWSSCSATCEYGAWSRSRSRTCSNPTTDGGVYCVGSASESQTTSCVVATCIDVDGDWTAWSNWTDCSVTCSNGTMSRSRDCTNPSPQYGGNNCSGNSSETDECSTNVECPITCSASQYTCSGDGLCIALVARCDGTVDCSQGDDENSDGGWSNWLNWESWSSCSATCEYGTWSRSRSRTCSNPATDGGVYCVGSASESQTTSCIVATCVDVDGDWTAWSNWTDCSVTCGNGTISCSRNCTNPSPQHGGNNCSGNSSETDECRTNVECPITCSASQYTCFGDGLCIALDAKCDGTVDCSQGDDENSDGGWSNWLNWASWSSCSVTCEYGTWSRSRSRTCSNPTTDGGVYCVGSVSESQTTSCIVAACIDVDGGWTAWSNWTDCSVTCSNGTISRSRDCTNPSPQYGGNSCSGNSSETDECSTNVECPTIYCYLISIIIHQKDFDFISDDKKGINLWLLIVVCYKVLRTDRNRVHDGKSKTGPYKVTKVEELPQKQQNKQPYRITNSRNIYHKHINSVKKH</sequence>
<dbReference type="PRINTS" id="PR01705">
    <property type="entry name" value="TSP1REPEAT"/>
</dbReference>